<proteinExistence type="predicted"/>
<evidence type="ECO:0008006" key="3">
    <source>
        <dbReference type="Google" id="ProtNLM"/>
    </source>
</evidence>
<dbReference type="InterPro" id="IPR008271">
    <property type="entry name" value="Ser/Thr_kinase_AS"/>
</dbReference>
<protein>
    <recommendedName>
        <fullName evidence="3">Serine/threonine protein kinase</fullName>
    </recommendedName>
</protein>
<dbReference type="InterPro" id="IPR011009">
    <property type="entry name" value="Kinase-like_dom_sf"/>
</dbReference>
<dbReference type="GO" id="GO:0004672">
    <property type="term" value="F:protein kinase activity"/>
    <property type="evidence" value="ECO:0007669"/>
    <property type="project" value="InterPro"/>
</dbReference>
<evidence type="ECO:0000256" key="1">
    <source>
        <dbReference type="SAM" id="Coils"/>
    </source>
</evidence>
<dbReference type="SUPFAM" id="SSF56112">
    <property type="entry name" value="Protein kinase-like (PK-like)"/>
    <property type="match status" value="1"/>
</dbReference>
<reference evidence="2" key="1">
    <citation type="journal article" date="2017" name="Science">
        <title>Giant viruses with an expanded complement of translation system components.</title>
        <authorList>
            <person name="Schulz F."/>
            <person name="Yutin N."/>
            <person name="Ivanova N.N."/>
            <person name="Ortega D.R."/>
            <person name="Lee T.K."/>
            <person name="Vierheilig J."/>
            <person name="Daims H."/>
            <person name="Horn M."/>
            <person name="Wagner M."/>
            <person name="Jensen G.J."/>
            <person name="Kyrpides N.C."/>
            <person name="Koonin E.V."/>
            <person name="Woyke T."/>
        </authorList>
    </citation>
    <scope>NUCLEOTIDE SEQUENCE</scope>
    <source>
        <strain evidence="2">ILV1</strain>
    </source>
</reference>
<organism evidence="2">
    <name type="scientific">Indivirus ILV1</name>
    <dbReference type="NCBI Taxonomy" id="1977633"/>
    <lineage>
        <taxon>Viruses</taxon>
        <taxon>Varidnaviria</taxon>
        <taxon>Bamfordvirae</taxon>
        <taxon>Nucleocytoviricota</taxon>
        <taxon>Megaviricetes</taxon>
        <taxon>Imitervirales</taxon>
        <taxon>Mimiviridae</taxon>
        <taxon>Klosneuvirinae</taxon>
        <taxon>Indivirus</taxon>
    </lineage>
</organism>
<evidence type="ECO:0000313" key="2">
    <source>
        <dbReference type="EMBL" id="ARF09476.1"/>
    </source>
</evidence>
<feature type="coiled-coil region" evidence="1">
    <location>
        <begin position="992"/>
        <end position="1040"/>
    </location>
</feature>
<keyword evidence="1" id="KW-0175">Coiled coil</keyword>
<gene>
    <name evidence="2" type="ORF">Indivirus_1_99</name>
</gene>
<sequence>MYQDKYHKYKRKYLELSQKGGNKEEEMFRVMQKHNLTIYFDSGSNNIWMTEMKDEEIEESGQTVKKSLPSKNLGENINEFERNLSETLNSRYYVRNDNLDKLMNLDARNNFDYLEDFYSNLFKGTVEKLYIDPIYITDDVKKRVRIFYEIDTKEEQSLPVVRYFMFKDKSNPCHLIEIVKDELREKEKKEKELGISNTKYAFTNVRVLGKGKAGVASLFNYADKSNLKLAVKLMKSTEFTMQNDGKYLPLNILYIGDEIKTPSITGSLILPSRDKNNIRYFYPSRLTGIIDNYHPDYSKYNTYTTNHPRYKQILLSVASDNFTNQTIMHMILEKILSEHGMDNYIKQLDAILCRENNSSYSPETQNSLFKTIATTLSNTGAVIWDSVKQISPVNLDTIKINGLTFMEAADAGDLHKHLYDLQQKYFSEVRVPDDLKKKIDDKIKKNIEADGFKLHGFKEDKRVRSGENTYYGVLNHVLTKIIVDVLKPMSILQHPKYAFVHGDLKTKNIFVKNKYDDNGNKIGYYYKIADYDKSSITFNNVRFHNVGAAGVRVYLNALGPSIYQDDFYSEEQIKKYNEILNDKNKQVTINNLYEQSGKQVSKDEFNVNLLVEIYSFLANQGKKDITQTIESLFSDWMKNQTYRKILIDMIKKNRKAKQEFPEGCCQYCYKYKININDQKACSKKCISSYGQFQDENLTKCKEKPDDKTNEFESYDNSSLIQTLYNLQQDNKNYYTLTGLLSKLSVLFPSLESIEFEQLYVRYLPVPFYHTIDLYTLFLSLMQSPMVYTYLRYCHNNRNAKFIKTDIFWNSFRDLWANDEDIDIIFGYYELGYKHAIEGDDASIGVILDPVKKNPFRLLKRVDNSYWDRVWYGKYNDEIKKLNLPSEIKQIKLSSGSLYTYPQICLSECGNYKLNVHRKKKIYYSNKDLIVYNMRSIGEALEGATESNSDEIKKKYVSTLRQNAIDKLSALHNLEENKYGDDSDIMNALGATQINKEDMAKSFKERLAALEKEKEDKIKENENYRRKIEDDKNKIKEWKFTDYKRDVLRQIKEVQPVVQVPQTVEKVTPELRQEVQPVDQVPEPIEEVPQKSKPHTWKEICNFIFVKCYLIPYSGWYGWSLRLIPTPGVVKVTDLSKNQLEILITMTTDDDDRNILTYINEYNPNTTDNPSLVKDSEVMGSLDKIKYQKISEVAESKYQEIKKTKLAKFESILNERKATDKIITQEYTTKKREIEAQRTTETAEISKINASVKSKITAHKSMLENTADDLTTDINKKIVNFIESKGINFNTDLPNICKTNSYKDFFNNDLNWDFCLPDGTFTKDLIYHITGATKKNKGEKATNV</sequence>
<name>A0A1V0SCN7_9VIRU</name>
<dbReference type="PROSITE" id="PS00108">
    <property type="entry name" value="PROTEIN_KINASE_ST"/>
    <property type="match status" value="1"/>
</dbReference>
<dbReference type="EMBL" id="KY684085">
    <property type="protein sequence ID" value="ARF09476.1"/>
    <property type="molecule type" value="Genomic_DNA"/>
</dbReference>
<accession>A0A1V0SCN7</accession>